<keyword evidence="2" id="KW-0547">Nucleotide-binding</keyword>
<organism evidence="5 6">
    <name type="scientific">Spiroplasma chinense</name>
    <dbReference type="NCBI Taxonomy" id="216932"/>
    <lineage>
        <taxon>Bacteria</taxon>
        <taxon>Bacillati</taxon>
        <taxon>Mycoplasmatota</taxon>
        <taxon>Mollicutes</taxon>
        <taxon>Entomoplasmatales</taxon>
        <taxon>Spiroplasmataceae</taxon>
        <taxon>Spiroplasma</taxon>
    </lineage>
</organism>
<dbReference type="KEGG" id="schi:SCHIN_v1c00890"/>
<accession>A0A5B9Y4V2</accession>
<keyword evidence="1" id="KW-0813">Transport</keyword>
<dbReference type="PROSITE" id="PS50893">
    <property type="entry name" value="ABC_TRANSPORTER_2"/>
    <property type="match status" value="1"/>
</dbReference>
<dbReference type="InterPro" id="IPR003593">
    <property type="entry name" value="AAA+_ATPase"/>
</dbReference>
<evidence type="ECO:0000256" key="1">
    <source>
        <dbReference type="ARBA" id="ARBA00022448"/>
    </source>
</evidence>
<dbReference type="EMBL" id="CP043026">
    <property type="protein sequence ID" value="QEH61287.1"/>
    <property type="molecule type" value="Genomic_DNA"/>
</dbReference>
<dbReference type="InterPro" id="IPR003439">
    <property type="entry name" value="ABC_transporter-like_ATP-bd"/>
</dbReference>
<keyword evidence="3 5" id="KW-0067">ATP-binding</keyword>
<evidence type="ECO:0000313" key="5">
    <source>
        <dbReference type="EMBL" id="QEH61287.1"/>
    </source>
</evidence>
<dbReference type="PROSITE" id="PS00211">
    <property type="entry name" value="ABC_TRANSPORTER_1"/>
    <property type="match status" value="1"/>
</dbReference>
<protein>
    <submittedName>
        <fullName evidence="5">ABC transporter ATP-binding protein</fullName>
    </submittedName>
</protein>
<dbReference type="PANTHER" id="PTHR42939:SF1">
    <property type="entry name" value="ABC TRANSPORTER ATP-BINDING PROTEIN ALBC-RELATED"/>
    <property type="match status" value="1"/>
</dbReference>
<evidence type="ECO:0000256" key="3">
    <source>
        <dbReference type="ARBA" id="ARBA00022840"/>
    </source>
</evidence>
<dbReference type="InterPro" id="IPR017871">
    <property type="entry name" value="ABC_transporter-like_CS"/>
</dbReference>
<dbReference type="InterPro" id="IPR051782">
    <property type="entry name" value="ABC_Transporter_VariousFunc"/>
</dbReference>
<sequence>MIRIENLTKKYKDFSIENISFQILKDELIAFVGDNGAGKTTTIKAIFDLIKRDGGEIYYNNESLFSNSNLTKIAFFPDSNNIPLELTVLDYMEYIAAVTSLGKKEFYARSENILEMLEFRDAKKKKLKNLSAGMKKRAVMAAILVSKPEFIILDEPTANLDVEAKIEFIELIKKLHEKGVGILITSHIIEELQEVANKLIIIKKGKLVFNEKIDNKNISIKEIYLKFKDDKESKLGGLDKIYE</sequence>
<dbReference type="InterPro" id="IPR027417">
    <property type="entry name" value="P-loop_NTPase"/>
</dbReference>
<dbReference type="Pfam" id="PF00005">
    <property type="entry name" value="ABC_tran"/>
    <property type="match status" value="1"/>
</dbReference>
<dbReference type="RefSeq" id="WP_166507682.1">
    <property type="nucleotide sequence ID" value="NZ_CP043026.1"/>
</dbReference>
<dbReference type="PANTHER" id="PTHR42939">
    <property type="entry name" value="ABC TRANSPORTER ATP-BINDING PROTEIN ALBC-RELATED"/>
    <property type="match status" value="1"/>
</dbReference>
<keyword evidence="6" id="KW-1185">Reference proteome</keyword>
<dbReference type="AlphaFoldDB" id="A0A5B9Y4V2"/>
<evidence type="ECO:0000313" key="6">
    <source>
        <dbReference type="Proteomes" id="UP000323144"/>
    </source>
</evidence>
<proteinExistence type="predicted"/>
<dbReference type="SMART" id="SM00382">
    <property type="entry name" value="AAA"/>
    <property type="match status" value="1"/>
</dbReference>
<dbReference type="Proteomes" id="UP000323144">
    <property type="component" value="Chromosome"/>
</dbReference>
<dbReference type="GO" id="GO:0016887">
    <property type="term" value="F:ATP hydrolysis activity"/>
    <property type="evidence" value="ECO:0007669"/>
    <property type="project" value="InterPro"/>
</dbReference>
<evidence type="ECO:0000256" key="2">
    <source>
        <dbReference type="ARBA" id="ARBA00022741"/>
    </source>
</evidence>
<evidence type="ECO:0000259" key="4">
    <source>
        <dbReference type="PROSITE" id="PS50893"/>
    </source>
</evidence>
<reference evidence="5 6" key="1">
    <citation type="submission" date="2019-08" db="EMBL/GenBank/DDBJ databases">
        <title>Complete genome sequence of Spiroplasma chinense CCH (DSM 19755).</title>
        <authorList>
            <person name="Shen H.-Y."/>
            <person name="Lin Y.-C."/>
            <person name="Chou L."/>
            <person name="Kuo C.-H."/>
        </authorList>
    </citation>
    <scope>NUCLEOTIDE SEQUENCE [LARGE SCALE GENOMIC DNA]</scope>
    <source>
        <strain evidence="5 6">CCH</strain>
    </source>
</reference>
<name>A0A5B9Y4V2_9MOLU</name>
<dbReference type="Gene3D" id="3.40.50.300">
    <property type="entry name" value="P-loop containing nucleotide triphosphate hydrolases"/>
    <property type="match status" value="1"/>
</dbReference>
<dbReference type="SUPFAM" id="SSF52540">
    <property type="entry name" value="P-loop containing nucleoside triphosphate hydrolases"/>
    <property type="match status" value="1"/>
</dbReference>
<dbReference type="CDD" id="cd03230">
    <property type="entry name" value="ABC_DR_subfamily_A"/>
    <property type="match status" value="1"/>
</dbReference>
<feature type="domain" description="ABC transporter" evidence="4">
    <location>
        <begin position="2"/>
        <end position="229"/>
    </location>
</feature>
<gene>
    <name evidence="5" type="ORF">SCHIN_v1c00890</name>
</gene>
<dbReference type="GO" id="GO:0005524">
    <property type="term" value="F:ATP binding"/>
    <property type="evidence" value="ECO:0007669"/>
    <property type="project" value="UniProtKB-KW"/>
</dbReference>